<gene>
    <name evidence="2" type="ORF">KIPB_005918</name>
</gene>
<name>A0A9K3GJF3_9EUKA</name>
<feature type="compositionally biased region" description="Low complexity" evidence="1">
    <location>
        <begin position="46"/>
        <end position="62"/>
    </location>
</feature>
<comment type="caution">
    <text evidence="2">The sequence shown here is derived from an EMBL/GenBank/DDBJ whole genome shotgun (WGS) entry which is preliminary data.</text>
</comment>
<protein>
    <submittedName>
        <fullName evidence="2">Uncharacterized protein</fullName>
    </submittedName>
</protein>
<dbReference type="Gene3D" id="3.40.50.300">
    <property type="entry name" value="P-loop containing nucleotide triphosphate hydrolases"/>
    <property type="match status" value="1"/>
</dbReference>
<evidence type="ECO:0000313" key="3">
    <source>
        <dbReference type="Proteomes" id="UP000265618"/>
    </source>
</evidence>
<feature type="region of interest" description="Disordered" evidence="1">
    <location>
        <begin position="45"/>
        <end position="66"/>
    </location>
</feature>
<dbReference type="EMBL" id="BDIP01001454">
    <property type="protein sequence ID" value="GIQ84431.1"/>
    <property type="molecule type" value="Genomic_DNA"/>
</dbReference>
<dbReference type="InterPro" id="IPR027417">
    <property type="entry name" value="P-loop_NTPase"/>
</dbReference>
<dbReference type="Proteomes" id="UP000265618">
    <property type="component" value="Unassembled WGS sequence"/>
</dbReference>
<sequence>MDSLNQRHTKEALCITSKQDFQGDQVHFSVRMSGNRDHPLLKQNVSAQGSSRARRSAANSQAELESTESMLSLRQYPASCAQGMEVTLASGQTFKAEQSFTPPLPEGGRLRRRVESANEQATKARRVDNWEDLLVKTCEQHQVVMVTGATGCGKSTLVAPALAEAYPDSMILLLQPRRLATQR</sequence>
<proteinExistence type="predicted"/>
<accession>A0A9K3GJF3</accession>
<keyword evidence="3" id="KW-1185">Reference proteome</keyword>
<evidence type="ECO:0000313" key="2">
    <source>
        <dbReference type="EMBL" id="GIQ84431.1"/>
    </source>
</evidence>
<organism evidence="2 3">
    <name type="scientific">Kipferlia bialata</name>
    <dbReference type="NCBI Taxonomy" id="797122"/>
    <lineage>
        <taxon>Eukaryota</taxon>
        <taxon>Metamonada</taxon>
        <taxon>Carpediemonas-like organisms</taxon>
        <taxon>Kipferlia</taxon>
    </lineage>
</organism>
<reference evidence="2 3" key="1">
    <citation type="journal article" date="2018" name="PLoS ONE">
        <title>The draft genome of Kipferlia bialata reveals reductive genome evolution in fornicate parasites.</title>
        <authorList>
            <person name="Tanifuji G."/>
            <person name="Takabayashi S."/>
            <person name="Kume K."/>
            <person name="Takagi M."/>
            <person name="Nakayama T."/>
            <person name="Kamikawa R."/>
            <person name="Inagaki Y."/>
            <person name="Hashimoto T."/>
        </authorList>
    </citation>
    <scope>NUCLEOTIDE SEQUENCE [LARGE SCALE GENOMIC DNA]</scope>
    <source>
        <strain evidence="2">NY0173</strain>
    </source>
</reference>
<dbReference type="SUPFAM" id="SSF52540">
    <property type="entry name" value="P-loop containing nucleoside triphosphate hydrolases"/>
    <property type="match status" value="1"/>
</dbReference>
<evidence type="ECO:0000256" key="1">
    <source>
        <dbReference type="SAM" id="MobiDB-lite"/>
    </source>
</evidence>
<dbReference type="AlphaFoldDB" id="A0A9K3GJF3"/>